<evidence type="ECO:0000259" key="8">
    <source>
        <dbReference type="Pfam" id="PF02308"/>
    </source>
</evidence>
<dbReference type="Proteomes" id="UP000004835">
    <property type="component" value="Unassembled WGS sequence"/>
</dbReference>
<evidence type="ECO:0000256" key="2">
    <source>
        <dbReference type="ARBA" id="ARBA00009298"/>
    </source>
</evidence>
<keyword evidence="5 7" id="KW-1133">Transmembrane helix</keyword>
<sequence length="259" mass="28829">MFFPFSIRDAIVKRENTKKRGMQMVDMHLSIPEVALRLLLAMVMGGAIGYERQYKSRPAGLRTHILVCMGACVIALIQVEIATGAMRDALDHPDLAGVIRSDEARLIAQVVSGVGFLGAGTIIVTKRSVTGLTTAASLWAIAGLGIAIGMGFYTIALSSFIGIFFALTIVKRIVRVPTAKKLEIQYIHRTETKEFLTEYFQEKNIVIEDVNFDVKFMEDYRIYTNIYTIDLPRGLGFSEVIEELSVYKNVTKIRLVDIA</sequence>
<feature type="transmembrane region" description="Helical" evidence="7">
    <location>
        <begin position="106"/>
        <end position="124"/>
    </location>
</feature>
<name>F0EPK9_ENTCA</name>
<protein>
    <submittedName>
        <fullName evidence="9">Mg2+ transporter-C family protein</fullName>
    </submittedName>
</protein>
<dbReference type="InterPro" id="IPR003416">
    <property type="entry name" value="MgtC/SapB/SrpB/YhiD_fam"/>
</dbReference>
<evidence type="ECO:0000313" key="10">
    <source>
        <dbReference type="Proteomes" id="UP000004835"/>
    </source>
</evidence>
<dbReference type="PRINTS" id="PR01837">
    <property type="entry name" value="MGTCSAPBPROT"/>
</dbReference>
<evidence type="ECO:0000256" key="4">
    <source>
        <dbReference type="ARBA" id="ARBA00022692"/>
    </source>
</evidence>
<evidence type="ECO:0000313" key="9">
    <source>
        <dbReference type="EMBL" id="EGC68234.1"/>
    </source>
</evidence>
<evidence type="ECO:0000256" key="7">
    <source>
        <dbReference type="SAM" id="Phobius"/>
    </source>
</evidence>
<feature type="transmembrane region" description="Helical" evidence="7">
    <location>
        <begin position="63"/>
        <end position="86"/>
    </location>
</feature>
<dbReference type="AlphaFoldDB" id="F0EPK9"/>
<keyword evidence="4 7" id="KW-0812">Transmembrane</keyword>
<feature type="transmembrane region" description="Helical" evidence="7">
    <location>
        <begin position="34"/>
        <end position="51"/>
    </location>
</feature>
<dbReference type="InterPro" id="IPR049177">
    <property type="entry name" value="MgtC_SapB_SrpB_YhiD_N"/>
</dbReference>
<dbReference type="Pfam" id="PF02308">
    <property type="entry name" value="MgtC"/>
    <property type="match status" value="1"/>
</dbReference>
<dbReference type="PANTHER" id="PTHR33778">
    <property type="entry name" value="PROTEIN MGTC"/>
    <property type="match status" value="1"/>
</dbReference>
<evidence type="ECO:0000256" key="5">
    <source>
        <dbReference type="ARBA" id="ARBA00022989"/>
    </source>
</evidence>
<dbReference type="PANTHER" id="PTHR33778:SF1">
    <property type="entry name" value="MAGNESIUM TRANSPORTER YHID-RELATED"/>
    <property type="match status" value="1"/>
</dbReference>
<accession>F0EPK9</accession>
<feature type="domain" description="MgtC/SapB/SrpB/YhiD N-terminal" evidence="8">
    <location>
        <begin position="38"/>
        <end position="175"/>
    </location>
</feature>
<dbReference type="EMBL" id="AEWT01000031">
    <property type="protein sequence ID" value="EGC68234.1"/>
    <property type="molecule type" value="Genomic_DNA"/>
</dbReference>
<keyword evidence="6 7" id="KW-0472">Membrane</keyword>
<evidence type="ECO:0000256" key="3">
    <source>
        <dbReference type="ARBA" id="ARBA00022475"/>
    </source>
</evidence>
<comment type="similarity">
    <text evidence="2">Belongs to the MgtC/SapB family.</text>
</comment>
<proteinExistence type="inferred from homology"/>
<dbReference type="GO" id="GO:0005886">
    <property type="term" value="C:plasma membrane"/>
    <property type="evidence" value="ECO:0007669"/>
    <property type="project" value="UniProtKB-SubCell"/>
</dbReference>
<organism evidence="9 10">
    <name type="scientific">Enterococcus casseliflavus ATCC 12755</name>
    <dbReference type="NCBI Taxonomy" id="888066"/>
    <lineage>
        <taxon>Bacteria</taxon>
        <taxon>Bacillati</taxon>
        <taxon>Bacillota</taxon>
        <taxon>Bacilli</taxon>
        <taxon>Lactobacillales</taxon>
        <taxon>Enterococcaceae</taxon>
        <taxon>Enterococcus</taxon>
    </lineage>
</organism>
<comment type="subcellular location">
    <subcellularLocation>
        <location evidence="1">Cell membrane</location>
        <topology evidence="1">Multi-pass membrane protein</topology>
    </subcellularLocation>
</comment>
<reference evidence="9 10" key="1">
    <citation type="submission" date="2011-01" db="EMBL/GenBank/DDBJ databases">
        <authorList>
            <person name="Muzny D."/>
            <person name="Qin X."/>
            <person name="Deng J."/>
            <person name="Jiang H."/>
            <person name="Liu Y."/>
            <person name="Qu J."/>
            <person name="Song X.-Z."/>
            <person name="Zhang L."/>
            <person name="Thornton R."/>
            <person name="Coyle M."/>
            <person name="Francisco L."/>
            <person name="Jackson L."/>
            <person name="Javaid M."/>
            <person name="Korchina V."/>
            <person name="Kovar C."/>
            <person name="Mata R."/>
            <person name="Mathew T."/>
            <person name="Ngo R."/>
            <person name="Nguyen L."/>
            <person name="Nguyen N."/>
            <person name="Okwuonu G."/>
            <person name="Ongeri F."/>
            <person name="Pham C."/>
            <person name="Simmons D."/>
            <person name="Wilczek-Boney K."/>
            <person name="Hale W."/>
            <person name="Jakkamsetti A."/>
            <person name="Pham P."/>
            <person name="Ruth R."/>
            <person name="San Lucas F."/>
            <person name="Warren J."/>
            <person name="Zhang J."/>
            <person name="Zhao Z."/>
            <person name="Zhou C."/>
            <person name="Zhu D."/>
            <person name="Lee S."/>
            <person name="Bess C."/>
            <person name="Blankenburg K."/>
            <person name="Forbes L."/>
            <person name="Fu Q."/>
            <person name="Gubbala S."/>
            <person name="Hirani K."/>
            <person name="Jayaseelan J.C."/>
            <person name="Lara F."/>
            <person name="Munidasa M."/>
            <person name="Palculict T."/>
            <person name="Patil S."/>
            <person name="Pu L.-L."/>
            <person name="Saada N."/>
            <person name="Tang L."/>
            <person name="Weissenberger G."/>
            <person name="Zhu Y."/>
            <person name="Hemphill L."/>
            <person name="Shang Y."/>
            <person name="Youmans B."/>
            <person name="Ayvaz T."/>
            <person name="Ross M."/>
            <person name="Santibanez J."/>
            <person name="Aqrawi P."/>
            <person name="Gross S."/>
            <person name="Joshi V."/>
            <person name="Fowler G."/>
            <person name="Nazareth L."/>
            <person name="Reid J."/>
            <person name="Worley K."/>
            <person name="Petrosino J."/>
            <person name="Highlander S."/>
            <person name="Gibbs R."/>
        </authorList>
    </citation>
    <scope>NUCLEOTIDE SEQUENCE [LARGE SCALE GENOMIC DNA]</scope>
    <source>
        <strain evidence="9 10">ATCC 12755</strain>
    </source>
</reference>
<evidence type="ECO:0000256" key="1">
    <source>
        <dbReference type="ARBA" id="ARBA00004651"/>
    </source>
</evidence>
<gene>
    <name evidence="9" type="ORF">HMPREF9087_3351</name>
</gene>
<evidence type="ECO:0000256" key="6">
    <source>
        <dbReference type="ARBA" id="ARBA00023136"/>
    </source>
</evidence>
<dbReference type="HOGENOM" id="CLU_079292_0_1_9"/>
<comment type="caution">
    <text evidence="9">The sequence shown here is derived from an EMBL/GenBank/DDBJ whole genome shotgun (WGS) entry which is preliminary data.</text>
</comment>
<keyword evidence="3" id="KW-1003">Cell membrane</keyword>
<feature type="transmembrane region" description="Helical" evidence="7">
    <location>
        <begin position="155"/>
        <end position="174"/>
    </location>
</feature>